<reference evidence="8" key="1">
    <citation type="submission" date="2014-03" db="EMBL/GenBank/DDBJ databases">
        <title>Metagenomic reconstruction of the complete chloroplast and mitochondrial genomes of a novel unicellular red alga from the Cyanidiaceae family.</title>
        <authorList>
            <person name="Servin-Garciduenas L.E."/>
            <person name="Martinez-Romero E."/>
        </authorList>
    </citation>
    <scope>NUCLEOTIDE SEQUENCE</scope>
    <source>
        <strain evidence="8">MX-AZ01</strain>
    </source>
</reference>
<gene>
    <name evidence="8" type="primary">ccmA</name>
</gene>
<name>A0A060AE07_9RHOD</name>
<sequence>MQKVSKHILYIQSYFNIINVSIIKNNEFFFFNKNISLNKQEILYIKGINGCGKSTLLKILVGINKHQEGSILWCDSYYHYICTRIFFLPNDLYLNPKDITLISIFYDQTIDLQFILNLILINVSKNFNELSTGEKKINQLSYLIIYPSPIWILDEPESNLDKINQSKLKNLINLHLKNNGIVFIATHKPFLKKYSIFL</sequence>
<protein>
    <submittedName>
        <fullName evidence="8">ABC transporter</fullName>
    </submittedName>
</protein>
<geneLocation type="mitochondrion" evidence="8"/>
<evidence type="ECO:0000259" key="7">
    <source>
        <dbReference type="Pfam" id="PF00005"/>
    </source>
</evidence>
<dbReference type="InterPro" id="IPR005895">
    <property type="entry name" value="ABC_transptr_haem_export_CcmA"/>
</dbReference>
<dbReference type="CDD" id="cd00267">
    <property type="entry name" value="ABC_ATPase"/>
    <property type="match status" value="1"/>
</dbReference>
<dbReference type="PANTHER" id="PTHR43499:SF1">
    <property type="entry name" value="ABC TRANSPORTER I FAMILY MEMBER 1"/>
    <property type="match status" value="1"/>
</dbReference>
<accession>A0A060AE07</accession>
<dbReference type="GO" id="GO:0016887">
    <property type="term" value="F:ATP hydrolysis activity"/>
    <property type="evidence" value="ECO:0007669"/>
    <property type="project" value="InterPro"/>
</dbReference>
<evidence type="ECO:0000256" key="5">
    <source>
        <dbReference type="ARBA" id="ARBA00022967"/>
    </source>
</evidence>
<evidence type="ECO:0000256" key="2">
    <source>
        <dbReference type="ARBA" id="ARBA00022741"/>
    </source>
</evidence>
<keyword evidence="4" id="KW-0067">ATP-binding</keyword>
<dbReference type="AlphaFoldDB" id="A0A060AE07"/>
<dbReference type="GO" id="GO:0022857">
    <property type="term" value="F:transmembrane transporter activity"/>
    <property type="evidence" value="ECO:0007669"/>
    <property type="project" value="InterPro"/>
</dbReference>
<dbReference type="SUPFAM" id="SSF52540">
    <property type="entry name" value="P-loop containing nucleoside triphosphate hydrolases"/>
    <property type="match status" value="1"/>
</dbReference>
<evidence type="ECO:0000256" key="1">
    <source>
        <dbReference type="ARBA" id="ARBA00022448"/>
    </source>
</evidence>
<keyword evidence="8" id="KW-0496">Mitochondrion</keyword>
<dbReference type="GO" id="GO:0017004">
    <property type="term" value="P:cytochrome complex assembly"/>
    <property type="evidence" value="ECO:0007669"/>
    <property type="project" value="UniProtKB-KW"/>
</dbReference>
<organism evidence="8">
    <name type="scientific">Cyanidiaceae sp. MX-AZ01</name>
    <dbReference type="NCBI Taxonomy" id="1503164"/>
    <lineage>
        <taxon>Eukaryota</taxon>
        <taxon>Rhodophyta</taxon>
        <taxon>Bangiophyceae</taxon>
        <taxon>Cyanidiales</taxon>
        <taxon>Cyanidiaceae</taxon>
    </lineage>
</organism>
<proteinExistence type="predicted"/>
<keyword evidence="3" id="KW-0201">Cytochrome c-type biogenesis</keyword>
<keyword evidence="6" id="KW-0472">Membrane</keyword>
<keyword evidence="2" id="KW-0547">Nucleotide-binding</keyword>
<evidence type="ECO:0000256" key="4">
    <source>
        <dbReference type="ARBA" id="ARBA00022840"/>
    </source>
</evidence>
<dbReference type="Gene3D" id="3.40.50.300">
    <property type="entry name" value="P-loop containing nucleotide triphosphate hydrolases"/>
    <property type="match status" value="1"/>
</dbReference>
<dbReference type="Pfam" id="PF00005">
    <property type="entry name" value="ABC_tran"/>
    <property type="match status" value="1"/>
</dbReference>
<evidence type="ECO:0000256" key="3">
    <source>
        <dbReference type="ARBA" id="ARBA00022748"/>
    </source>
</evidence>
<evidence type="ECO:0000256" key="6">
    <source>
        <dbReference type="ARBA" id="ARBA00023136"/>
    </source>
</evidence>
<keyword evidence="1" id="KW-0813">Transport</keyword>
<dbReference type="InterPro" id="IPR003439">
    <property type="entry name" value="ABC_transporter-like_ATP-bd"/>
</dbReference>
<dbReference type="PANTHER" id="PTHR43499">
    <property type="entry name" value="ABC TRANSPORTER I FAMILY MEMBER 1"/>
    <property type="match status" value="1"/>
</dbReference>
<keyword evidence="5" id="KW-1278">Translocase</keyword>
<dbReference type="GO" id="GO:0005524">
    <property type="term" value="F:ATP binding"/>
    <property type="evidence" value="ECO:0007669"/>
    <property type="project" value="UniProtKB-KW"/>
</dbReference>
<dbReference type="InterPro" id="IPR027417">
    <property type="entry name" value="P-loop_NTPase"/>
</dbReference>
<feature type="domain" description="ABC transporter" evidence="7">
    <location>
        <begin position="33"/>
        <end position="156"/>
    </location>
</feature>
<evidence type="ECO:0000313" key="8">
    <source>
        <dbReference type="EMBL" id="AIA61062.1"/>
    </source>
</evidence>
<dbReference type="EMBL" id="KJ569774">
    <property type="protein sequence ID" value="AIA61062.1"/>
    <property type="molecule type" value="Genomic_DNA"/>
</dbReference>